<evidence type="ECO:0000313" key="1">
    <source>
        <dbReference type="EMBL" id="QTD48950.1"/>
    </source>
</evidence>
<keyword evidence="2" id="KW-1185">Reference proteome</keyword>
<name>A0A8A4THC7_SULCO</name>
<proteinExistence type="predicted"/>
<gene>
    <name evidence="1" type="ORF">J3U87_25480</name>
</gene>
<dbReference type="AlphaFoldDB" id="A0A8A4THC7"/>
<dbReference type="Proteomes" id="UP000663929">
    <property type="component" value="Chromosome"/>
</dbReference>
<sequence>MRPRVMNPSRTATNVETETKIKASTGGKFGGNHFQSLDEPGLVYHRTKGLGIFFWWKQGFF</sequence>
<organism evidence="1 2">
    <name type="scientific">Sulfidibacter corallicola</name>
    <dbReference type="NCBI Taxonomy" id="2818388"/>
    <lineage>
        <taxon>Bacteria</taxon>
        <taxon>Pseudomonadati</taxon>
        <taxon>Acidobacteriota</taxon>
        <taxon>Holophagae</taxon>
        <taxon>Acanthopleuribacterales</taxon>
        <taxon>Acanthopleuribacteraceae</taxon>
        <taxon>Sulfidibacter</taxon>
    </lineage>
</organism>
<reference evidence="1" key="1">
    <citation type="submission" date="2021-03" db="EMBL/GenBank/DDBJ databases">
        <title>Acanthopleuribacteraceae sp. M133.</title>
        <authorList>
            <person name="Wang G."/>
        </authorList>
    </citation>
    <scope>NUCLEOTIDE SEQUENCE</scope>
    <source>
        <strain evidence="1">M133</strain>
    </source>
</reference>
<protein>
    <submittedName>
        <fullName evidence="1">Uncharacterized protein</fullName>
    </submittedName>
</protein>
<dbReference type="RefSeq" id="WP_237378599.1">
    <property type="nucleotide sequence ID" value="NZ_CP071793.1"/>
</dbReference>
<accession>A0A8A4THC7</accession>
<evidence type="ECO:0000313" key="2">
    <source>
        <dbReference type="Proteomes" id="UP000663929"/>
    </source>
</evidence>
<dbReference type="KEGG" id="scor:J3U87_25480"/>
<dbReference type="EMBL" id="CP071793">
    <property type="protein sequence ID" value="QTD48950.1"/>
    <property type="molecule type" value="Genomic_DNA"/>
</dbReference>